<name>A0ABT2V2R8_9FIRM</name>
<dbReference type="RefSeq" id="WP_158360125.1">
    <property type="nucleotide sequence ID" value="NZ_JAOQJF010000043.1"/>
</dbReference>
<evidence type="ECO:0000313" key="2">
    <source>
        <dbReference type="Proteomes" id="UP001652395"/>
    </source>
</evidence>
<comment type="caution">
    <text evidence="1">The sequence shown here is derived from an EMBL/GenBank/DDBJ whole genome shotgun (WGS) entry which is preliminary data.</text>
</comment>
<reference evidence="1 2" key="1">
    <citation type="journal article" date="2021" name="ISME Commun">
        <title>Automated analysis of genomic sequences facilitates high-throughput and comprehensive description of bacteria.</title>
        <authorList>
            <person name="Hitch T.C.A."/>
        </authorList>
    </citation>
    <scope>NUCLEOTIDE SEQUENCE [LARGE SCALE GENOMIC DNA]</scope>
    <source>
        <strain evidence="2">f_CCE</strain>
    </source>
</reference>
<dbReference type="EMBL" id="JAOQJF010000043">
    <property type="protein sequence ID" value="MCU6801185.1"/>
    <property type="molecule type" value="Genomic_DNA"/>
</dbReference>
<keyword evidence="2" id="KW-1185">Reference proteome</keyword>
<protein>
    <recommendedName>
        <fullName evidence="3">IrrE N-terminal-like domain-containing protein</fullName>
    </recommendedName>
</protein>
<gene>
    <name evidence="1" type="ORF">OCV69_14835</name>
</gene>
<organism evidence="1 2">
    <name type="scientific">Alitiscatomonas aceti</name>
    <dbReference type="NCBI Taxonomy" id="2981724"/>
    <lineage>
        <taxon>Bacteria</taxon>
        <taxon>Bacillati</taxon>
        <taxon>Bacillota</taxon>
        <taxon>Clostridia</taxon>
        <taxon>Lachnospirales</taxon>
        <taxon>Lachnospiraceae</taxon>
        <taxon>Alitiscatomonas</taxon>
    </lineage>
</organism>
<sequence length="153" mass="17598">MTYEELLIEADSEGLIVREKPLAGSDGRIKGKRIAIRKNIPTLAKKADVLAEEMGHYHTGVGRIIDSNNTHSRKQEHSARLWSYNKRIGLIGIIQAYHHGCRNRFEVADFLNVSEDTLTEALEYYRQIYGTYAAIDNYVIMFEPYLAVYEKME</sequence>
<accession>A0ABT2V2R8</accession>
<evidence type="ECO:0000313" key="1">
    <source>
        <dbReference type="EMBL" id="MCU6801185.1"/>
    </source>
</evidence>
<proteinExistence type="predicted"/>
<evidence type="ECO:0008006" key="3">
    <source>
        <dbReference type="Google" id="ProtNLM"/>
    </source>
</evidence>
<dbReference type="Proteomes" id="UP001652395">
    <property type="component" value="Unassembled WGS sequence"/>
</dbReference>